<evidence type="ECO:0008006" key="4">
    <source>
        <dbReference type="Google" id="ProtNLM"/>
    </source>
</evidence>
<keyword evidence="3" id="KW-1185">Reference proteome</keyword>
<comment type="caution">
    <text evidence="2">The sequence shown here is derived from an EMBL/GenBank/DDBJ whole genome shotgun (WGS) entry which is preliminary data.</text>
</comment>
<evidence type="ECO:0000313" key="3">
    <source>
        <dbReference type="Proteomes" id="UP000321103"/>
    </source>
</evidence>
<evidence type="ECO:0000313" key="2">
    <source>
        <dbReference type="EMBL" id="GEO94706.1"/>
    </source>
</evidence>
<sequence>MRPRRALAAAALLALTGCGEPEAPPASDPPRPTSSPDQPAPVASPTASDAEREAGQVLRARTADGRLVTAYLDAPVPGDLKSYFDDTGATGNQSYVVMQCQRPCSLADAGTPELDGLDLWLEPVAGEEGEDGAIADAAPAQWGDGAEMAWTEEMITTEEAEVLWARAAELAEKYAPGTDAAQQIFVHQAVSVPVPVTGGKVQIGNETVVLSPVE</sequence>
<organism evidence="2 3">
    <name type="scientific">Kocuria turfanensis</name>
    <dbReference type="NCBI Taxonomy" id="388357"/>
    <lineage>
        <taxon>Bacteria</taxon>
        <taxon>Bacillati</taxon>
        <taxon>Actinomycetota</taxon>
        <taxon>Actinomycetes</taxon>
        <taxon>Micrococcales</taxon>
        <taxon>Micrococcaceae</taxon>
        <taxon>Kocuria</taxon>
    </lineage>
</organism>
<accession>A0A512IAI4</accession>
<gene>
    <name evidence="2" type="ORF">KTU01_08290</name>
</gene>
<dbReference type="Proteomes" id="UP000321103">
    <property type="component" value="Unassembled WGS sequence"/>
</dbReference>
<evidence type="ECO:0000256" key="1">
    <source>
        <dbReference type="SAM" id="MobiDB-lite"/>
    </source>
</evidence>
<proteinExistence type="predicted"/>
<feature type="compositionally biased region" description="Pro residues" evidence="1">
    <location>
        <begin position="22"/>
        <end position="33"/>
    </location>
</feature>
<dbReference type="EMBL" id="BJZS01000026">
    <property type="protein sequence ID" value="GEO94706.1"/>
    <property type="molecule type" value="Genomic_DNA"/>
</dbReference>
<dbReference type="AlphaFoldDB" id="A0A512IAI4"/>
<reference evidence="2 3" key="1">
    <citation type="submission" date="2019-07" db="EMBL/GenBank/DDBJ databases">
        <title>Whole genome shotgun sequence of Kocuria turfanensis NBRC 107627.</title>
        <authorList>
            <person name="Hosoyama A."/>
            <person name="Uohara A."/>
            <person name="Ohji S."/>
            <person name="Ichikawa N."/>
        </authorList>
    </citation>
    <scope>NUCLEOTIDE SEQUENCE [LARGE SCALE GENOMIC DNA]</scope>
    <source>
        <strain evidence="2 3">NBRC 107627</strain>
    </source>
</reference>
<name>A0A512IAI4_9MICC</name>
<dbReference type="PROSITE" id="PS51257">
    <property type="entry name" value="PROKAR_LIPOPROTEIN"/>
    <property type="match status" value="1"/>
</dbReference>
<protein>
    <recommendedName>
        <fullName evidence="4">Lipoprotein</fullName>
    </recommendedName>
</protein>
<feature type="region of interest" description="Disordered" evidence="1">
    <location>
        <begin position="16"/>
        <end position="54"/>
    </location>
</feature>
<dbReference type="RefSeq" id="WP_062736700.1">
    <property type="nucleotide sequence ID" value="NZ_BJZS01000026.1"/>
</dbReference>